<reference evidence="1" key="1">
    <citation type="submission" date="2023-10" db="EMBL/GenBank/DDBJ databases">
        <title>Genome assembly of Pristionchus species.</title>
        <authorList>
            <person name="Yoshida K."/>
            <person name="Sommer R.J."/>
        </authorList>
    </citation>
    <scope>NUCLEOTIDE SEQUENCE</scope>
    <source>
        <strain evidence="1">RS5133</strain>
    </source>
</reference>
<proteinExistence type="predicted"/>
<sequence>MNKFACAEDPYIRSFLCYWIGALQTARRCIMRYGRYATHSRTQLDKIHERRRKVLKDDDEVDE</sequence>
<organism evidence="1 2">
    <name type="scientific">Pristionchus fissidentatus</name>
    <dbReference type="NCBI Taxonomy" id="1538716"/>
    <lineage>
        <taxon>Eukaryota</taxon>
        <taxon>Metazoa</taxon>
        <taxon>Ecdysozoa</taxon>
        <taxon>Nematoda</taxon>
        <taxon>Chromadorea</taxon>
        <taxon>Rhabditida</taxon>
        <taxon>Rhabditina</taxon>
        <taxon>Diplogasteromorpha</taxon>
        <taxon>Diplogasteroidea</taxon>
        <taxon>Neodiplogasteridae</taxon>
        <taxon>Pristionchus</taxon>
    </lineage>
</organism>
<feature type="non-terminal residue" evidence="1">
    <location>
        <position position="63"/>
    </location>
</feature>
<evidence type="ECO:0000313" key="1">
    <source>
        <dbReference type="EMBL" id="GMT19901.1"/>
    </source>
</evidence>
<protein>
    <submittedName>
        <fullName evidence="1">Uncharacterized protein</fullName>
    </submittedName>
</protein>
<dbReference type="AlphaFoldDB" id="A0AAV5VKG4"/>
<dbReference type="EMBL" id="BTSY01000003">
    <property type="protein sequence ID" value="GMT19901.1"/>
    <property type="molecule type" value="Genomic_DNA"/>
</dbReference>
<comment type="caution">
    <text evidence="1">The sequence shown here is derived from an EMBL/GenBank/DDBJ whole genome shotgun (WGS) entry which is preliminary data.</text>
</comment>
<name>A0AAV5VKG4_9BILA</name>
<dbReference type="Proteomes" id="UP001432322">
    <property type="component" value="Unassembled WGS sequence"/>
</dbReference>
<evidence type="ECO:0000313" key="2">
    <source>
        <dbReference type="Proteomes" id="UP001432322"/>
    </source>
</evidence>
<keyword evidence="2" id="KW-1185">Reference proteome</keyword>
<accession>A0AAV5VKG4</accession>
<gene>
    <name evidence="1" type="ORF">PFISCL1PPCAC_11198</name>
</gene>